<proteinExistence type="predicted"/>
<dbReference type="Proteomes" id="UP000807025">
    <property type="component" value="Unassembled WGS sequence"/>
</dbReference>
<comment type="caution">
    <text evidence="1">The sequence shown here is derived from an EMBL/GenBank/DDBJ whole genome shotgun (WGS) entry which is preliminary data.</text>
</comment>
<organism evidence="1 2">
    <name type="scientific">Pleurotus eryngii</name>
    <name type="common">Boletus of the steppes</name>
    <dbReference type="NCBI Taxonomy" id="5323"/>
    <lineage>
        <taxon>Eukaryota</taxon>
        <taxon>Fungi</taxon>
        <taxon>Dikarya</taxon>
        <taxon>Basidiomycota</taxon>
        <taxon>Agaricomycotina</taxon>
        <taxon>Agaricomycetes</taxon>
        <taxon>Agaricomycetidae</taxon>
        <taxon>Agaricales</taxon>
        <taxon>Pleurotineae</taxon>
        <taxon>Pleurotaceae</taxon>
        <taxon>Pleurotus</taxon>
    </lineage>
</organism>
<gene>
    <name evidence="1" type="ORF">BDN71DRAFT_1534924</name>
</gene>
<dbReference type="EMBL" id="MU154704">
    <property type="protein sequence ID" value="KAF9488629.1"/>
    <property type="molecule type" value="Genomic_DNA"/>
</dbReference>
<sequence length="93" mass="10679">MQEIWTNMHNTQLPSWVCSVSCKWSTTSELSADQTHVLCTIHLPITLVRLWHNANDRMKALLANFMDLINAVRVANMRTTSPGDVESYTTYMH</sequence>
<evidence type="ECO:0000313" key="1">
    <source>
        <dbReference type="EMBL" id="KAF9488629.1"/>
    </source>
</evidence>
<keyword evidence="2" id="KW-1185">Reference proteome</keyword>
<accession>A0A9P5ZIY8</accession>
<name>A0A9P5ZIY8_PLEER</name>
<protein>
    <submittedName>
        <fullName evidence="1">Uncharacterized protein</fullName>
    </submittedName>
</protein>
<reference evidence="1" key="1">
    <citation type="submission" date="2020-11" db="EMBL/GenBank/DDBJ databases">
        <authorList>
            <consortium name="DOE Joint Genome Institute"/>
            <person name="Ahrendt S."/>
            <person name="Riley R."/>
            <person name="Andreopoulos W."/>
            <person name="Labutti K."/>
            <person name="Pangilinan J."/>
            <person name="Ruiz-Duenas F.J."/>
            <person name="Barrasa J.M."/>
            <person name="Sanchez-Garcia M."/>
            <person name="Camarero S."/>
            <person name="Miyauchi S."/>
            <person name="Serrano A."/>
            <person name="Linde D."/>
            <person name="Babiker R."/>
            <person name="Drula E."/>
            <person name="Ayuso-Fernandez I."/>
            <person name="Pacheco R."/>
            <person name="Padilla G."/>
            <person name="Ferreira P."/>
            <person name="Barriuso J."/>
            <person name="Kellner H."/>
            <person name="Castanera R."/>
            <person name="Alfaro M."/>
            <person name="Ramirez L."/>
            <person name="Pisabarro A.G."/>
            <person name="Kuo A."/>
            <person name="Tritt A."/>
            <person name="Lipzen A."/>
            <person name="He G."/>
            <person name="Yan M."/>
            <person name="Ng V."/>
            <person name="Cullen D."/>
            <person name="Martin F."/>
            <person name="Rosso M.-N."/>
            <person name="Henrissat B."/>
            <person name="Hibbett D."/>
            <person name="Martinez A.T."/>
            <person name="Grigoriev I.V."/>
        </authorList>
    </citation>
    <scope>NUCLEOTIDE SEQUENCE</scope>
    <source>
        <strain evidence="1">ATCC 90797</strain>
    </source>
</reference>
<evidence type="ECO:0000313" key="2">
    <source>
        <dbReference type="Proteomes" id="UP000807025"/>
    </source>
</evidence>
<dbReference type="OrthoDB" id="3247418at2759"/>
<dbReference type="AlphaFoldDB" id="A0A9P5ZIY8"/>